<feature type="domain" description="Transcription regulator PadR N-terminal" evidence="1">
    <location>
        <begin position="7"/>
        <end position="75"/>
    </location>
</feature>
<evidence type="ECO:0000313" key="3">
    <source>
        <dbReference type="EMBL" id="AGC72384.1"/>
    </source>
</evidence>
<dbReference type="EMBL" id="JX649900">
    <property type="protein sequence ID" value="AGC72384.1"/>
    <property type="molecule type" value="Genomic_DNA"/>
</dbReference>
<proteinExistence type="predicted"/>
<dbReference type="SUPFAM" id="SSF46785">
    <property type="entry name" value="Winged helix' DNA-binding domain"/>
    <property type="match status" value="1"/>
</dbReference>
<dbReference type="InterPro" id="IPR036388">
    <property type="entry name" value="WH-like_DNA-bd_sf"/>
</dbReference>
<dbReference type="PANTHER" id="PTHR43252:SF6">
    <property type="entry name" value="NEGATIVE TRANSCRIPTION REGULATOR PADR"/>
    <property type="match status" value="1"/>
</dbReference>
<organism evidence="3">
    <name type="scientific">uncultured bacterium A1Q1_fos_15</name>
    <dbReference type="NCBI Taxonomy" id="1256548"/>
    <lineage>
        <taxon>Bacteria</taxon>
        <taxon>environmental samples</taxon>
    </lineage>
</organism>
<dbReference type="Pfam" id="PF03551">
    <property type="entry name" value="PadR"/>
    <property type="match status" value="1"/>
</dbReference>
<sequence>MSVKHSILAILASGPSFGYQLKKEFEELTVGIWPINDGQIYTTLARLQRDGLVEEIDEGEQKMVRLTDSGRSALDEWMGQTRPPATTDRDELTLKVAFALSRPGLLDHNQLLSLVDRQRIDATASLQRLTRLKARLEDGDLGQATVLDAAAQRITAELRWLDVVEQRIADSKRLDIGSKP</sequence>
<protein>
    <submittedName>
        <fullName evidence="3">Transcriptional regulator PadR-like family</fullName>
    </submittedName>
</protein>
<feature type="domain" description="Transcription regulator PadR C-terminal" evidence="2">
    <location>
        <begin position="89"/>
        <end position="167"/>
    </location>
</feature>
<dbReference type="InterPro" id="IPR036390">
    <property type="entry name" value="WH_DNA-bd_sf"/>
</dbReference>
<dbReference type="AlphaFoldDB" id="L7VXP1"/>
<accession>L7VXP1</accession>
<dbReference type="Gene3D" id="1.10.10.10">
    <property type="entry name" value="Winged helix-like DNA-binding domain superfamily/Winged helix DNA-binding domain"/>
    <property type="match status" value="1"/>
</dbReference>
<reference evidence="3" key="1">
    <citation type="submission" date="2012-09" db="EMBL/GenBank/DDBJ databases">
        <title>Metagenomic Characterization of a Microbial Community in Wastewater Detects High Levels of Antibiotic Resistance.</title>
        <authorList>
            <person name="Abrams M."/>
            <person name="Caldwell A."/>
            <person name="Vandaei E."/>
            <person name="Lee W."/>
            <person name="Perrott J."/>
            <person name="Khan S.Y."/>
            <person name="Ta J."/>
            <person name="Romero D."/>
            <person name="Nguyen V."/>
            <person name="Pourmand N."/>
            <person name="Ouverney C.C."/>
        </authorList>
    </citation>
    <scope>NUCLEOTIDE SEQUENCE</scope>
</reference>
<evidence type="ECO:0000259" key="2">
    <source>
        <dbReference type="Pfam" id="PF10400"/>
    </source>
</evidence>
<dbReference type="InterPro" id="IPR005149">
    <property type="entry name" value="Tscrpt_reg_PadR_N"/>
</dbReference>
<dbReference type="InterPro" id="IPR018309">
    <property type="entry name" value="Tscrpt_reg_PadR_C"/>
</dbReference>
<dbReference type="Pfam" id="PF10400">
    <property type="entry name" value="Vir_act_alpha_C"/>
    <property type="match status" value="1"/>
</dbReference>
<evidence type="ECO:0000259" key="1">
    <source>
        <dbReference type="Pfam" id="PF03551"/>
    </source>
</evidence>
<name>L7VXP1_9BACT</name>
<dbReference type="PANTHER" id="PTHR43252">
    <property type="entry name" value="TRANSCRIPTIONAL REGULATOR YQJI"/>
    <property type="match status" value="1"/>
</dbReference>